<comment type="caution">
    <text evidence="1">The sequence shown here is derived from an EMBL/GenBank/DDBJ whole genome shotgun (WGS) entry which is preliminary data.</text>
</comment>
<name>A0ACA9UF12_BIOOC</name>
<keyword evidence="2" id="KW-1185">Reference proteome</keyword>
<accession>A0ACA9UF12</accession>
<dbReference type="EMBL" id="CADEHS020000430">
    <property type="protein sequence ID" value="CAG9951845.1"/>
    <property type="molecule type" value="Genomic_DNA"/>
</dbReference>
<gene>
    <name evidence="1" type="ORF">CRV2_00020206</name>
</gene>
<evidence type="ECO:0000313" key="2">
    <source>
        <dbReference type="Proteomes" id="UP000836387"/>
    </source>
</evidence>
<proteinExistence type="predicted"/>
<evidence type="ECO:0000313" key="1">
    <source>
        <dbReference type="EMBL" id="CAG9951845.1"/>
    </source>
</evidence>
<sequence length="283" mass="31306">MKEKILESTEFHDAKGPISYLSADGNAPPQGTGPQREHQKALDIRSLEFYKSIFRLDGAKYALKGLSTATVAAGAQPKMSVQKPEEEAKPNQGHNNEYHHQEQLLTSAMSVAHAEASLRFAIVRKHAVSIKHCMDAIKLYPTAEAYNEFIELSYNAKRLGPPTTHRSTATYLALEFKEATEILKLCNGHWGIAMLAPFSYDDGPLEVGPVPEASELNGDGDMTRQFADYYKRKESTLNAICLLGKAIMDEVIAGGPISKVLEITRKKLGEDQQLDRETMSRAL</sequence>
<dbReference type="Proteomes" id="UP000836387">
    <property type="component" value="Unassembled WGS sequence"/>
</dbReference>
<reference evidence="1" key="1">
    <citation type="submission" date="2020-04" db="EMBL/GenBank/DDBJ databases">
        <authorList>
            <person name="Broberg M."/>
        </authorList>
    </citation>
    <scope>NUCLEOTIDE SEQUENCE</scope>
</reference>
<reference evidence="1" key="2">
    <citation type="submission" date="2021-10" db="EMBL/GenBank/DDBJ databases">
        <authorList>
            <person name="Piombo E."/>
        </authorList>
    </citation>
    <scope>NUCLEOTIDE SEQUENCE</scope>
</reference>
<protein>
    <submittedName>
        <fullName evidence="1">Uncharacterized protein</fullName>
    </submittedName>
</protein>
<feature type="non-terminal residue" evidence="1">
    <location>
        <position position="283"/>
    </location>
</feature>
<organism evidence="1 2">
    <name type="scientific">Clonostachys rosea f. rosea IK726</name>
    <dbReference type="NCBI Taxonomy" id="1349383"/>
    <lineage>
        <taxon>Eukaryota</taxon>
        <taxon>Fungi</taxon>
        <taxon>Dikarya</taxon>
        <taxon>Ascomycota</taxon>
        <taxon>Pezizomycotina</taxon>
        <taxon>Sordariomycetes</taxon>
        <taxon>Hypocreomycetidae</taxon>
        <taxon>Hypocreales</taxon>
        <taxon>Bionectriaceae</taxon>
        <taxon>Clonostachys</taxon>
    </lineage>
</organism>